<evidence type="ECO:0000313" key="1">
    <source>
        <dbReference type="EMBL" id="CAK0881240.1"/>
    </source>
</evidence>
<comment type="caution">
    <text evidence="1">The sequence shown here is derived from an EMBL/GenBank/DDBJ whole genome shotgun (WGS) entry which is preliminary data.</text>
</comment>
<dbReference type="Proteomes" id="UP001189429">
    <property type="component" value="Unassembled WGS sequence"/>
</dbReference>
<reference evidence="1" key="1">
    <citation type="submission" date="2023-10" db="EMBL/GenBank/DDBJ databases">
        <authorList>
            <person name="Chen Y."/>
            <person name="Shah S."/>
            <person name="Dougan E. K."/>
            <person name="Thang M."/>
            <person name="Chan C."/>
        </authorList>
    </citation>
    <scope>NUCLEOTIDE SEQUENCE [LARGE SCALE GENOMIC DNA]</scope>
</reference>
<proteinExistence type="predicted"/>
<sequence>MVDSGAKYSACPRSFAPGAPNEKIGNELDIVAATGQRIDIDERVTVTTTGVNVNGQAYEQQAKYLVGNVRQPVRAVADIIDNSGYENQFFDASQLASHELGDVDVIQGDAPEVPGGEETLRRCDVQVQDEPKMSLMYDERSFE</sequence>
<evidence type="ECO:0000313" key="2">
    <source>
        <dbReference type="Proteomes" id="UP001189429"/>
    </source>
</evidence>
<organism evidence="1 2">
    <name type="scientific">Prorocentrum cordatum</name>
    <dbReference type="NCBI Taxonomy" id="2364126"/>
    <lineage>
        <taxon>Eukaryota</taxon>
        <taxon>Sar</taxon>
        <taxon>Alveolata</taxon>
        <taxon>Dinophyceae</taxon>
        <taxon>Prorocentrales</taxon>
        <taxon>Prorocentraceae</taxon>
        <taxon>Prorocentrum</taxon>
    </lineage>
</organism>
<protein>
    <recommendedName>
        <fullName evidence="3">Peptidase A2 domain-containing protein</fullName>
    </recommendedName>
</protein>
<evidence type="ECO:0008006" key="3">
    <source>
        <dbReference type="Google" id="ProtNLM"/>
    </source>
</evidence>
<accession>A0ABN9W548</accession>
<name>A0ABN9W548_9DINO</name>
<dbReference type="EMBL" id="CAUYUJ010018170">
    <property type="protein sequence ID" value="CAK0881240.1"/>
    <property type="molecule type" value="Genomic_DNA"/>
</dbReference>
<gene>
    <name evidence="1" type="ORF">PCOR1329_LOCUS64154</name>
</gene>
<keyword evidence="2" id="KW-1185">Reference proteome</keyword>